<proteinExistence type="predicted"/>
<name>A0A4V1M550_TREME</name>
<accession>A0A4V1M550</accession>
<gene>
    <name evidence="2" type="ORF">M231_00191</name>
</gene>
<feature type="compositionally biased region" description="Basic residues" evidence="1">
    <location>
        <begin position="328"/>
        <end position="346"/>
    </location>
</feature>
<protein>
    <recommendedName>
        <fullName evidence="4">Adhesin domain-containing protein</fullName>
    </recommendedName>
</protein>
<dbReference type="Proteomes" id="UP000289152">
    <property type="component" value="Unassembled WGS sequence"/>
</dbReference>
<dbReference type="VEuPathDB" id="FungiDB:TREMEDRAFT_72936"/>
<dbReference type="OrthoDB" id="2596897at2759"/>
<comment type="caution">
    <text evidence="2">The sequence shown here is derived from an EMBL/GenBank/DDBJ whole genome shotgun (WGS) entry which is preliminary data.</text>
</comment>
<feature type="compositionally biased region" description="Pro residues" evidence="1">
    <location>
        <begin position="367"/>
        <end position="429"/>
    </location>
</feature>
<sequence length="613" mass="67182">MSGLTDPLLPSYNDEKNVDKKTEQVQQGAFDESQVVLNVGHRREKFTKLVKWILLMVVASWGARTVGHLFTRDEWHGGWDDYSMSPPVEYSTVDATYSEPIMTEVNGRMLNTAEATFPITFGRHASLSFSLLADTKIFVSRHEADEGFLRIVSAWEDIPHEMTPVIMSSSEHDHVIRIEETDVVTHHVHLVLPSKTNRIPALSIDSPSFSLSLDASAQELNFHSLFLSAQGDIELPVNVHAQMVDLNTVTGKIEGNFNVSRKLVLHTVTGDINATVFVHPLHHFNHSHKPDKEHGEMHDGTVMEAHRQRIGSGGGWWSRLTGAMRMNKKSCHGRSRRGNVQVRRRYVGSENMRRSFGVGDGFEGPRFSPPLPGHGGPHPPSPPGHGGPPPPPPPPPGRGRFPPPPPGHRGPHPPPHPHGPHHPPFPPPKVIASSSTGSISLEIHQPWFLKTEVFTHTHSGSISVDHKTFHGFFSAQTHVGNATITTGERKEVKVLKQVVWGSGTLVDGIVKPINVTGKHESRQELENPEEEGYVSSRSLSGLSIDKARSVQLMEIESASFLEGPDGPRGPPGPPGPPPPHKGPHHPGPPPRAHPPFGGKVIARTDVGQVVLKL</sequence>
<evidence type="ECO:0008006" key="4">
    <source>
        <dbReference type="Google" id="ProtNLM"/>
    </source>
</evidence>
<organism evidence="2 3">
    <name type="scientific">Tremella mesenterica</name>
    <name type="common">Jelly fungus</name>
    <dbReference type="NCBI Taxonomy" id="5217"/>
    <lineage>
        <taxon>Eukaryota</taxon>
        <taxon>Fungi</taxon>
        <taxon>Dikarya</taxon>
        <taxon>Basidiomycota</taxon>
        <taxon>Agaricomycotina</taxon>
        <taxon>Tremellomycetes</taxon>
        <taxon>Tremellales</taxon>
        <taxon>Tremellaceae</taxon>
        <taxon>Tremella</taxon>
    </lineage>
</organism>
<dbReference type="EMBL" id="SDIL01000001">
    <property type="protein sequence ID" value="RXK42637.1"/>
    <property type="molecule type" value="Genomic_DNA"/>
</dbReference>
<feature type="region of interest" description="Disordered" evidence="1">
    <location>
        <begin position="1"/>
        <end position="24"/>
    </location>
</feature>
<evidence type="ECO:0000313" key="2">
    <source>
        <dbReference type="EMBL" id="RXK42637.1"/>
    </source>
</evidence>
<feature type="region of interest" description="Disordered" evidence="1">
    <location>
        <begin position="560"/>
        <end position="600"/>
    </location>
</feature>
<evidence type="ECO:0000256" key="1">
    <source>
        <dbReference type="SAM" id="MobiDB-lite"/>
    </source>
</evidence>
<feature type="compositionally biased region" description="Basic and acidic residues" evidence="1">
    <location>
        <begin position="13"/>
        <end position="23"/>
    </location>
</feature>
<keyword evidence="3" id="KW-1185">Reference proteome</keyword>
<dbReference type="STRING" id="5217.A0A4V1M550"/>
<feature type="region of interest" description="Disordered" evidence="1">
    <location>
        <begin position="328"/>
        <end position="434"/>
    </location>
</feature>
<evidence type="ECO:0000313" key="3">
    <source>
        <dbReference type="Proteomes" id="UP000289152"/>
    </source>
</evidence>
<reference evidence="2 3" key="1">
    <citation type="submission" date="2016-06" db="EMBL/GenBank/DDBJ databases">
        <title>Evolution of pathogenesis and genome organization in the Tremellales.</title>
        <authorList>
            <person name="Cuomo C."/>
            <person name="Litvintseva A."/>
            <person name="Heitman J."/>
            <person name="Chen Y."/>
            <person name="Sun S."/>
            <person name="Springer D."/>
            <person name="Dromer F."/>
            <person name="Young S."/>
            <person name="Zeng Q."/>
            <person name="Chapman S."/>
            <person name="Gujja S."/>
            <person name="Saif S."/>
            <person name="Birren B."/>
        </authorList>
    </citation>
    <scope>NUCLEOTIDE SEQUENCE [LARGE SCALE GENOMIC DNA]</scope>
    <source>
        <strain evidence="2 3">ATCC 28783</strain>
    </source>
</reference>
<feature type="region of interest" description="Disordered" evidence="1">
    <location>
        <begin position="518"/>
        <end position="538"/>
    </location>
</feature>
<dbReference type="AlphaFoldDB" id="A0A4V1M550"/>
<dbReference type="InParanoid" id="A0A4V1M550"/>
<feature type="compositionally biased region" description="Pro residues" evidence="1">
    <location>
        <begin position="567"/>
        <end position="593"/>
    </location>
</feature>